<dbReference type="PROSITE" id="PS50994">
    <property type="entry name" value="INTEGRASE"/>
    <property type="match status" value="1"/>
</dbReference>
<dbReference type="GO" id="GO:0003676">
    <property type="term" value="F:nucleic acid binding"/>
    <property type="evidence" value="ECO:0007669"/>
    <property type="project" value="InterPro"/>
</dbReference>
<name>A0A553UH07_9DEIO</name>
<dbReference type="PANTHER" id="PTHR47515">
    <property type="entry name" value="LOW CALCIUM RESPONSE LOCUS PROTEIN T"/>
    <property type="match status" value="1"/>
</dbReference>
<dbReference type="Pfam" id="PF13683">
    <property type="entry name" value="rve_3"/>
    <property type="match status" value="1"/>
</dbReference>
<evidence type="ECO:0000313" key="2">
    <source>
        <dbReference type="EMBL" id="TSA79291.1"/>
    </source>
</evidence>
<protein>
    <submittedName>
        <fullName evidence="2">Transposase family protein</fullName>
    </submittedName>
</protein>
<dbReference type="EMBL" id="VKDB01000045">
    <property type="protein sequence ID" value="TSA79291.1"/>
    <property type="molecule type" value="Genomic_DNA"/>
</dbReference>
<dbReference type="InterPro" id="IPR012337">
    <property type="entry name" value="RNaseH-like_sf"/>
</dbReference>
<reference evidence="2 3" key="1">
    <citation type="submission" date="2019-07" db="EMBL/GenBank/DDBJ databases">
        <title>Deinococcus detaillus sp. nov., isolated from humus soil in Antarctica.</title>
        <authorList>
            <person name="Zhang K."/>
        </authorList>
    </citation>
    <scope>NUCLEOTIDE SEQUENCE [LARGE SCALE GENOMIC DNA]</scope>
    <source>
        <strain evidence="2 3">H1</strain>
    </source>
</reference>
<keyword evidence="3" id="KW-1185">Reference proteome</keyword>
<sequence length="137" mass="15447">MGCRINHNWVLITPEYALKAAFKTFGSPTILRSDNGPEFIAHDLGAWLTAQGVTKRHIAPGKPWQNDIAESFHSRLRDELLNVEIFFSPEHAQVLIDAWRAFYNGIRPHSSLQYRTPDEFAALHSVTQPSTTAVHSP</sequence>
<dbReference type="Gene3D" id="3.30.420.10">
    <property type="entry name" value="Ribonuclease H-like superfamily/Ribonuclease H"/>
    <property type="match status" value="1"/>
</dbReference>
<evidence type="ECO:0000313" key="3">
    <source>
        <dbReference type="Proteomes" id="UP000316092"/>
    </source>
</evidence>
<dbReference type="InterPro" id="IPR001584">
    <property type="entry name" value="Integrase_cat-core"/>
</dbReference>
<dbReference type="SUPFAM" id="SSF53098">
    <property type="entry name" value="Ribonuclease H-like"/>
    <property type="match status" value="1"/>
</dbReference>
<feature type="domain" description="Integrase catalytic" evidence="1">
    <location>
        <begin position="17"/>
        <end position="125"/>
    </location>
</feature>
<dbReference type="AlphaFoldDB" id="A0A553UH07"/>
<evidence type="ECO:0000259" key="1">
    <source>
        <dbReference type="PROSITE" id="PS50994"/>
    </source>
</evidence>
<proteinExistence type="predicted"/>
<gene>
    <name evidence="2" type="ORF">FNU79_18075</name>
</gene>
<dbReference type="InterPro" id="IPR036397">
    <property type="entry name" value="RNaseH_sf"/>
</dbReference>
<dbReference type="PANTHER" id="PTHR47515:SF1">
    <property type="entry name" value="BLR2054 PROTEIN"/>
    <property type="match status" value="1"/>
</dbReference>
<dbReference type="OrthoDB" id="59977at2"/>
<dbReference type="Proteomes" id="UP000316092">
    <property type="component" value="Unassembled WGS sequence"/>
</dbReference>
<comment type="caution">
    <text evidence="2">The sequence shown here is derived from an EMBL/GenBank/DDBJ whole genome shotgun (WGS) entry which is preliminary data.</text>
</comment>
<organism evidence="2 3">
    <name type="scientific">Deinococcus detaillensis</name>
    <dbReference type="NCBI Taxonomy" id="2592048"/>
    <lineage>
        <taxon>Bacteria</taxon>
        <taxon>Thermotogati</taxon>
        <taxon>Deinococcota</taxon>
        <taxon>Deinococci</taxon>
        <taxon>Deinococcales</taxon>
        <taxon>Deinococcaceae</taxon>
        <taxon>Deinococcus</taxon>
    </lineage>
</organism>
<dbReference type="GO" id="GO:0015074">
    <property type="term" value="P:DNA integration"/>
    <property type="evidence" value="ECO:0007669"/>
    <property type="project" value="InterPro"/>
</dbReference>
<accession>A0A553UH07</accession>